<protein>
    <recommendedName>
        <fullName evidence="6">Glycosyltransferase</fullName>
    </recommendedName>
</protein>
<comment type="similarity">
    <text evidence="1">Belongs to the UDP-glycosyltransferase family.</text>
</comment>
<dbReference type="AlphaFoldDB" id="A0AAV8U3U0"/>
<evidence type="ECO:0000256" key="2">
    <source>
        <dbReference type="ARBA" id="ARBA00022676"/>
    </source>
</evidence>
<dbReference type="InterPro" id="IPR002213">
    <property type="entry name" value="UDP_glucos_trans"/>
</dbReference>
<dbReference type="EMBL" id="JAIWQS010000001">
    <property type="protein sequence ID" value="KAJ8773967.1"/>
    <property type="molecule type" value="Genomic_DNA"/>
</dbReference>
<dbReference type="SUPFAM" id="SSF53756">
    <property type="entry name" value="UDP-Glycosyltransferase/glycogen phosphorylase"/>
    <property type="match status" value="1"/>
</dbReference>
<dbReference type="Gene3D" id="3.40.50.2000">
    <property type="entry name" value="Glycogen Phosphorylase B"/>
    <property type="match status" value="2"/>
</dbReference>
<evidence type="ECO:0000256" key="3">
    <source>
        <dbReference type="ARBA" id="ARBA00022679"/>
    </source>
</evidence>
<accession>A0AAV8U3U0</accession>
<keyword evidence="3" id="KW-0808">Transferase</keyword>
<organism evidence="4 5">
    <name type="scientific">Erythroxylum novogranatense</name>
    <dbReference type="NCBI Taxonomy" id="1862640"/>
    <lineage>
        <taxon>Eukaryota</taxon>
        <taxon>Viridiplantae</taxon>
        <taxon>Streptophyta</taxon>
        <taxon>Embryophyta</taxon>
        <taxon>Tracheophyta</taxon>
        <taxon>Spermatophyta</taxon>
        <taxon>Magnoliopsida</taxon>
        <taxon>eudicotyledons</taxon>
        <taxon>Gunneridae</taxon>
        <taxon>Pentapetalae</taxon>
        <taxon>rosids</taxon>
        <taxon>fabids</taxon>
        <taxon>Malpighiales</taxon>
        <taxon>Erythroxylaceae</taxon>
        <taxon>Erythroxylum</taxon>
    </lineage>
</organism>
<sequence>MSQNKKLDIAMFPYLAFGHIIPYLELAQFFSQKGHQVTFISTPRNIDRLPIVAPHSIFPIKFVKFTLPSHKHLPSDAEATTDIPLYKHQYLKEAYDGLQGDLASFLENSKPDWIIYDFAPYWLPPIAAKLGVSCAHFSTLNAWTLCFFGPSTNALINGDEEDARTEPEHFIVPPKWIPFETNLAFHLYQAKEIAGGIRFKTSCVSDLYRLGSVISGSDVLAVRSCMELEPEWLQLVGALHQKPVFPVGLLPPSFHNNDDDHYWHTINEWLETKSKSSVVFVALGSEVKLNEEDITELALGLELSKLPFLWALRKQQDEVALPNGFEDRTRGQGLIWTSWASQIRILAHESVGSFLTHCGWNSIIEGLHFGRPLVLLPFYLDQGLNGKVFAEKKVGVEIPRNEEDGRFTRSSVAESLKLVMVDENRHVYLDNAKKMRVVFGDKNLHDAYMYNFVKYLENRTSQKQKKAKSEI</sequence>
<dbReference type="GO" id="GO:0035251">
    <property type="term" value="F:UDP-glucosyltransferase activity"/>
    <property type="evidence" value="ECO:0007669"/>
    <property type="project" value="InterPro"/>
</dbReference>
<evidence type="ECO:0008006" key="6">
    <source>
        <dbReference type="Google" id="ProtNLM"/>
    </source>
</evidence>
<dbReference type="PANTHER" id="PTHR48049:SF60">
    <property type="entry name" value="UDP-GLYCOSYLTRANSFERASE 91B1"/>
    <property type="match status" value="1"/>
</dbReference>
<gene>
    <name evidence="4" type="ORF">K2173_009398</name>
</gene>
<keyword evidence="5" id="KW-1185">Reference proteome</keyword>
<evidence type="ECO:0000256" key="1">
    <source>
        <dbReference type="ARBA" id="ARBA00009995"/>
    </source>
</evidence>
<evidence type="ECO:0000313" key="5">
    <source>
        <dbReference type="Proteomes" id="UP001159364"/>
    </source>
</evidence>
<proteinExistence type="inferred from homology"/>
<dbReference type="PANTHER" id="PTHR48049">
    <property type="entry name" value="GLYCOSYLTRANSFERASE"/>
    <property type="match status" value="1"/>
</dbReference>
<keyword evidence="2" id="KW-0328">Glycosyltransferase</keyword>
<reference evidence="4 5" key="1">
    <citation type="submission" date="2021-09" db="EMBL/GenBank/DDBJ databases">
        <title>Genomic insights and catalytic innovation underlie evolution of tropane alkaloids biosynthesis.</title>
        <authorList>
            <person name="Wang Y.-J."/>
            <person name="Tian T."/>
            <person name="Huang J.-P."/>
            <person name="Huang S.-X."/>
        </authorList>
    </citation>
    <scope>NUCLEOTIDE SEQUENCE [LARGE SCALE GENOMIC DNA]</scope>
    <source>
        <strain evidence="4">KIB-2018</strain>
        <tissue evidence="4">Leaf</tissue>
    </source>
</reference>
<comment type="caution">
    <text evidence="4">The sequence shown here is derived from an EMBL/GenBank/DDBJ whole genome shotgun (WGS) entry which is preliminary data.</text>
</comment>
<name>A0AAV8U3U0_9ROSI</name>
<dbReference type="CDD" id="cd03784">
    <property type="entry name" value="GT1_Gtf-like"/>
    <property type="match status" value="1"/>
</dbReference>
<dbReference type="Pfam" id="PF00201">
    <property type="entry name" value="UDPGT"/>
    <property type="match status" value="1"/>
</dbReference>
<dbReference type="FunFam" id="3.40.50.2000:FF:000037">
    <property type="entry name" value="Glycosyltransferase"/>
    <property type="match status" value="1"/>
</dbReference>
<evidence type="ECO:0000313" key="4">
    <source>
        <dbReference type="EMBL" id="KAJ8773967.1"/>
    </source>
</evidence>
<dbReference type="Proteomes" id="UP001159364">
    <property type="component" value="Linkage Group LG01"/>
</dbReference>
<dbReference type="InterPro" id="IPR050481">
    <property type="entry name" value="UDP-glycosyltransf_plant"/>
</dbReference>
<dbReference type="FunFam" id="3.40.50.2000:FF:000088">
    <property type="entry name" value="Glycosyltransferase"/>
    <property type="match status" value="1"/>
</dbReference>